<dbReference type="GO" id="GO:0005102">
    <property type="term" value="F:signaling receptor binding"/>
    <property type="evidence" value="ECO:0000318"/>
    <property type="project" value="GO_Central"/>
</dbReference>
<gene>
    <name evidence="1" type="primary">WBGene00094680</name>
</gene>
<dbReference type="AlphaFoldDB" id="A0A2A6C0T2"/>
<protein>
    <submittedName>
        <fullName evidence="1">Uncharacterized protein</fullName>
    </submittedName>
</protein>
<dbReference type="GO" id="GO:0030238">
    <property type="term" value="P:male sex determination"/>
    <property type="evidence" value="ECO:0000318"/>
    <property type="project" value="GO_Central"/>
</dbReference>
<evidence type="ECO:0000313" key="2">
    <source>
        <dbReference type="Proteomes" id="UP000005239"/>
    </source>
</evidence>
<dbReference type="GO" id="GO:0005576">
    <property type="term" value="C:extracellular region"/>
    <property type="evidence" value="ECO:0000318"/>
    <property type="project" value="GO_Central"/>
</dbReference>
<accession>A0A2A6C0T2</accession>
<dbReference type="Pfam" id="PF09232">
    <property type="entry name" value="Caenor_Her-1"/>
    <property type="match status" value="1"/>
</dbReference>
<dbReference type="PANTHER" id="PTHR37979">
    <property type="entry name" value="PROTEIN HER-1"/>
    <property type="match status" value="1"/>
</dbReference>
<dbReference type="PANTHER" id="PTHR37979:SF1">
    <property type="entry name" value="PROTEIN HER-1"/>
    <property type="match status" value="1"/>
</dbReference>
<accession>A0A8R1U640</accession>
<proteinExistence type="predicted"/>
<dbReference type="InterPro" id="IPR036341">
    <property type="entry name" value="Her-1_sf"/>
</dbReference>
<reference evidence="2" key="1">
    <citation type="journal article" date="2008" name="Nat. Genet.">
        <title>The Pristionchus pacificus genome provides a unique perspective on nematode lifestyle and parasitism.</title>
        <authorList>
            <person name="Dieterich C."/>
            <person name="Clifton S.W."/>
            <person name="Schuster L.N."/>
            <person name="Chinwalla A."/>
            <person name="Delehaunty K."/>
            <person name="Dinkelacker I."/>
            <person name="Fulton L."/>
            <person name="Fulton R."/>
            <person name="Godfrey J."/>
            <person name="Minx P."/>
            <person name="Mitreva M."/>
            <person name="Roeseler W."/>
            <person name="Tian H."/>
            <person name="Witte H."/>
            <person name="Yang S.P."/>
            <person name="Wilson R.K."/>
            <person name="Sommer R.J."/>
        </authorList>
    </citation>
    <scope>NUCLEOTIDE SEQUENCE [LARGE SCALE GENOMIC DNA]</scope>
    <source>
        <strain evidence="2">PS312</strain>
    </source>
</reference>
<name>A0A2A6C0T2_PRIPA</name>
<sequence length="186" mass="21296">MQRVRSSQMIVLVLTLATAAALEEKISTVAKKCCPAAAFQCCYDAIDFHTRLSCSEIPEEKRVEAMRCVQTELYGEKDMKWTGIDHLDCCEAFKNDYTDTYGMCYATCKYAMMAPSMKSRAKLHLIEHCRMTNPLNTCFNQCRIDHNEKAAKGLPIPAYKDVETDRCARYKMKDDELYPINQIMKA</sequence>
<dbReference type="Gene3D" id="1.10.150.370">
    <property type="entry name" value="Caenorhabditis elegans Her-1, C-terminal domain"/>
    <property type="match status" value="1"/>
</dbReference>
<dbReference type="Gene3D" id="1.10.150.360">
    <property type="match status" value="1"/>
</dbReference>
<organism evidence="1 2">
    <name type="scientific">Pristionchus pacificus</name>
    <name type="common">Parasitic nematode worm</name>
    <dbReference type="NCBI Taxonomy" id="54126"/>
    <lineage>
        <taxon>Eukaryota</taxon>
        <taxon>Metazoa</taxon>
        <taxon>Ecdysozoa</taxon>
        <taxon>Nematoda</taxon>
        <taxon>Chromadorea</taxon>
        <taxon>Rhabditida</taxon>
        <taxon>Rhabditina</taxon>
        <taxon>Diplogasteromorpha</taxon>
        <taxon>Diplogasteroidea</taxon>
        <taxon>Neodiplogasteridae</taxon>
        <taxon>Pristionchus</taxon>
    </lineage>
</organism>
<dbReference type="InterPro" id="IPR043108">
    <property type="entry name" value="Her-1_C"/>
</dbReference>
<dbReference type="InterPro" id="IPR015313">
    <property type="entry name" value="Her-1"/>
</dbReference>
<dbReference type="EnsemblMetazoa" id="PPA05126.1">
    <property type="protein sequence ID" value="PPA05126.1"/>
    <property type="gene ID" value="WBGene00094680"/>
</dbReference>
<evidence type="ECO:0000313" key="1">
    <source>
        <dbReference type="EnsemblMetazoa" id="PPA05126.1"/>
    </source>
</evidence>
<keyword evidence="2" id="KW-1185">Reference proteome</keyword>
<reference evidence="1" key="2">
    <citation type="submission" date="2022-06" db="UniProtKB">
        <authorList>
            <consortium name="EnsemblMetazoa"/>
        </authorList>
    </citation>
    <scope>IDENTIFICATION</scope>
    <source>
        <strain evidence="1">PS312</strain>
    </source>
</reference>
<dbReference type="Proteomes" id="UP000005239">
    <property type="component" value="Unassembled WGS sequence"/>
</dbReference>
<dbReference type="SUPFAM" id="SSF110014">
    <property type="entry name" value="Her-1"/>
    <property type="match status" value="1"/>
</dbReference>